<evidence type="ECO:0000313" key="2">
    <source>
        <dbReference type="EMBL" id="OUI79167.1"/>
    </source>
</evidence>
<comment type="caution">
    <text evidence="2">The sequence shown here is derived from an EMBL/GenBank/DDBJ whole genome shotgun (WGS) entry which is preliminary data.</text>
</comment>
<evidence type="ECO:0000256" key="1">
    <source>
        <dbReference type="SAM" id="SignalP"/>
    </source>
</evidence>
<protein>
    <submittedName>
        <fullName evidence="2">Uncharacterized protein</fullName>
    </submittedName>
</protein>
<accession>A0A251ZWW5</accession>
<evidence type="ECO:0000313" key="3">
    <source>
        <dbReference type="Proteomes" id="UP000194946"/>
    </source>
</evidence>
<keyword evidence="1" id="KW-0732">Signal</keyword>
<dbReference type="AlphaFoldDB" id="A0A251ZWW5"/>
<reference evidence="3" key="1">
    <citation type="submission" date="2014-06" db="EMBL/GenBank/DDBJ databases">
        <authorList>
            <person name="Winans N.J."/>
            <person name="Newell P.D."/>
            <person name="Douglas A.E."/>
        </authorList>
    </citation>
    <scope>NUCLEOTIDE SEQUENCE [LARGE SCALE GENOMIC DNA]</scope>
    <source>
        <strain evidence="3">DmL_052</strain>
    </source>
</reference>
<dbReference type="Proteomes" id="UP000194946">
    <property type="component" value="Unassembled WGS sequence"/>
</dbReference>
<dbReference type="RefSeq" id="WP_040364028.1">
    <property type="nucleotide sequence ID" value="NZ_JOPB01000002.1"/>
</dbReference>
<proteinExistence type="predicted"/>
<sequence>MQHKMKKLITTIYILGCLTYSFTSHAQTVPNEVIQGPFKTDLYPDGKIYFEKENDATNNDPCQTIAFILEYKQDNHIKKEQIDEYSEDGACVELASVFFAKVHNKSYIFVMQKWGHNMPSVDISNDFYTTTAYTKDQDGSLIIDSKMFNDPNLSGTDGYVDDGVRHRRYYKYKTAAAIKKYLKQKYQ</sequence>
<dbReference type="EMBL" id="JOPB01000002">
    <property type="protein sequence ID" value="OUI79167.1"/>
    <property type="molecule type" value="Genomic_DNA"/>
</dbReference>
<feature type="signal peptide" evidence="1">
    <location>
        <begin position="1"/>
        <end position="26"/>
    </location>
</feature>
<organism evidence="2 3">
    <name type="scientific">Commensalibacter intestini</name>
    <dbReference type="NCBI Taxonomy" id="479936"/>
    <lineage>
        <taxon>Bacteria</taxon>
        <taxon>Pseudomonadati</taxon>
        <taxon>Pseudomonadota</taxon>
        <taxon>Alphaproteobacteria</taxon>
        <taxon>Acetobacterales</taxon>
        <taxon>Acetobacteraceae</taxon>
    </lineage>
</organism>
<keyword evidence="3" id="KW-1185">Reference proteome</keyword>
<gene>
    <name evidence="2" type="ORF">HK18_04550</name>
</gene>
<name>A0A251ZWW5_9PROT</name>
<feature type="chain" id="PRO_5011522515" evidence="1">
    <location>
        <begin position="27"/>
        <end position="187"/>
    </location>
</feature>